<keyword evidence="2" id="KW-1133">Transmembrane helix</keyword>
<feature type="transmembrane region" description="Helical" evidence="2">
    <location>
        <begin position="20"/>
        <end position="45"/>
    </location>
</feature>
<dbReference type="Proteomes" id="UP000492821">
    <property type="component" value="Unassembled WGS sequence"/>
</dbReference>
<comment type="similarity">
    <text evidence="1">Belongs to the nematode receptor-like protein sre family.</text>
</comment>
<dbReference type="Pfam" id="PF03125">
    <property type="entry name" value="Sre"/>
    <property type="match status" value="1"/>
</dbReference>
<feature type="transmembrane region" description="Helical" evidence="2">
    <location>
        <begin position="231"/>
        <end position="256"/>
    </location>
</feature>
<feature type="transmembrane region" description="Helical" evidence="2">
    <location>
        <begin position="149"/>
        <end position="168"/>
    </location>
</feature>
<organism evidence="3 4">
    <name type="scientific">Panagrellus redivivus</name>
    <name type="common">Microworm</name>
    <dbReference type="NCBI Taxonomy" id="6233"/>
    <lineage>
        <taxon>Eukaryota</taxon>
        <taxon>Metazoa</taxon>
        <taxon>Ecdysozoa</taxon>
        <taxon>Nematoda</taxon>
        <taxon>Chromadorea</taxon>
        <taxon>Rhabditida</taxon>
        <taxon>Tylenchina</taxon>
        <taxon>Panagrolaimomorpha</taxon>
        <taxon>Panagrolaimoidea</taxon>
        <taxon>Panagrolaimidae</taxon>
        <taxon>Panagrellus</taxon>
    </lineage>
</organism>
<name>A0A7E4UMC3_PANRE</name>
<feature type="transmembrane region" description="Helical" evidence="2">
    <location>
        <begin position="57"/>
        <end position="82"/>
    </location>
</feature>
<evidence type="ECO:0000256" key="1">
    <source>
        <dbReference type="ARBA" id="ARBA00006803"/>
    </source>
</evidence>
<sequence>MPLPVWCVDLPPETVNAIFLGIDVLEVILLLGTLPITGITFYLFYKCPLIHRNTVYLGINIYIVYLVLTMTRLIGIFISISLGDDDNDEDYYIGVPISTAYLSGPIATVELLRLIASGVFIGICPCLVVERLFATLYIKTYESGSHPRFLGLVIALQWICAAIVVYLFCMDLISLFIIVGFVLFVTFFCLVVFAYCKIINNRQYRQYQRNSISLTLSERYQLAENMRTTRLLYKLVVGMVICNVICILMFMIMAFGKGNFIRKLLRAVFNYAVLVYSYAFPIAVITTVTKVHPMLERLKTKFLKFRHPRIHVEEVREDLRRRLGFLVNSKGRPMVFDLEKEPKVYFETLTNIWNGPISPAAKRYIVEENAN</sequence>
<proteinExistence type="inferred from homology"/>
<protein>
    <submittedName>
        <fullName evidence="4">G_PROTEIN_RECEP_F1_2 domain-containing protein</fullName>
    </submittedName>
</protein>
<dbReference type="GO" id="GO:0016020">
    <property type="term" value="C:membrane"/>
    <property type="evidence" value="ECO:0007669"/>
    <property type="project" value="InterPro"/>
</dbReference>
<keyword evidence="2" id="KW-0812">Transmembrane</keyword>
<feature type="transmembrane region" description="Helical" evidence="2">
    <location>
        <begin position="111"/>
        <end position="129"/>
    </location>
</feature>
<dbReference type="GO" id="GO:0007606">
    <property type="term" value="P:sensory perception of chemical stimulus"/>
    <property type="evidence" value="ECO:0007669"/>
    <property type="project" value="InterPro"/>
</dbReference>
<dbReference type="SUPFAM" id="SSF81321">
    <property type="entry name" value="Family A G protein-coupled receptor-like"/>
    <property type="match status" value="1"/>
</dbReference>
<keyword evidence="2" id="KW-0472">Membrane</keyword>
<evidence type="ECO:0000313" key="3">
    <source>
        <dbReference type="Proteomes" id="UP000492821"/>
    </source>
</evidence>
<feature type="transmembrane region" description="Helical" evidence="2">
    <location>
        <begin position="174"/>
        <end position="196"/>
    </location>
</feature>
<dbReference type="InterPro" id="IPR004151">
    <property type="entry name" value="7TM_GPCR_serpentine_rcpt_Sre"/>
</dbReference>
<evidence type="ECO:0000313" key="4">
    <source>
        <dbReference type="WBParaSite" id="Pan_g10480.t1"/>
    </source>
</evidence>
<feature type="transmembrane region" description="Helical" evidence="2">
    <location>
        <begin position="268"/>
        <end position="289"/>
    </location>
</feature>
<accession>A0A7E4UMC3</accession>
<reference evidence="4" key="2">
    <citation type="submission" date="2020-10" db="UniProtKB">
        <authorList>
            <consortium name="WormBaseParasite"/>
        </authorList>
    </citation>
    <scope>IDENTIFICATION</scope>
</reference>
<evidence type="ECO:0000256" key="2">
    <source>
        <dbReference type="SAM" id="Phobius"/>
    </source>
</evidence>
<keyword evidence="3" id="KW-1185">Reference proteome</keyword>
<dbReference type="PANTHER" id="PTHR23128:SF132">
    <property type="entry name" value="SERPENTINE RECEPTOR, CLASS E (EPSILON)-RELATED"/>
    <property type="match status" value="1"/>
</dbReference>
<reference evidence="3" key="1">
    <citation type="journal article" date="2013" name="Genetics">
        <title>The draft genome and transcriptome of Panagrellus redivivus are shaped by the harsh demands of a free-living lifestyle.</title>
        <authorList>
            <person name="Srinivasan J."/>
            <person name="Dillman A.R."/>
            <person name="Macchietto M.G."/>
            <person name="Heikkinen L."/>
            <person name="Lakso M."/>
            <person name="Fracchia K.M."/>
            <person name="Antoshechkin I."/>
            <person name="Mortazavi A."/>
            <person name="Wong G."/>
            <person name="Sternberg P.W."/>
        </authorList>
    </citation>
    <scope>NUCLEOTIDE SEQUENCE [LARGE SCALE GENOMIC DNA]</scope>
    <source>
        <strain evidence="3">MT8872</strain>
    </source>
</reference>
<dbReference type="WBParaSite" id="Pan_g10480.t1">
    <property type="protein sequence ID" value="Pan_g10480.t1"/>
    <property type="gene ID" value="Pan_g10480"/>
</dbReference>
<dbReference type="AlphaFoldDB" id="A0A7E4UMC3"/>
<dbReference type="PANTHER" id="PTHR23128">
    <property type="entry name" value="SERPENTINE RECEPTOR, CLASS E (EPSILON)-RELATED"/>
    <property type="match status" value="1"/>
</dbReference>